<proteinExistence type="predicted"/>
<dbReference type="KEGG" id="sgrg:L0C25_13875"/>
<gene>
    <name evidence="2" type="ORF">L0C25_13875</name>
</gene>
<dbReference type="RefSeq" id="WP_271632260.1">
    <property type="nucleotide sequence ID" value="NZ_CP094970.1"/>
</dbReference>
<keyword evidence="3" id="KW-1185">Reference proteome</keyword>
<evidence type="ECO:0000313" key="2">
    <source>
        <dbReference type="EMBL" id="UYM03638.1"/>
    </source>
</evidence>
<evidence type="ECO:0000256" key="1">
    <source>
        <dbReference type="SAM" id="MobiDB-lite"/>
    </source>
</evidence>
<dbReference type="Proteomes" id="UP001164390">
    <property type="component" value="Chromosome"/>
</dbReference>
<organism evidence="2 3">
    <name type="scientific">Solicola gregarius</name>
    <dbReference type="NCBI Taxonomy" id="2908642"/>
    <lineage>
        <taxon>Bacteria</taxon>
        <taxon>Bacillati</taxon>
        <taxon>Actinomycetota</taxon>
        <taxon>Actinomycetes</taxon>
        <taxon>Propionibacteriales</taxon>
        <taxon>Nocardioidaceae</taxon>
        <taxon>Solicola</taxon>
    </lineage>
</organism>
<protein>
    <submittedName>
        <fullName evidence="2">Uncharacterized protein</fullName>
    </submittedName>
</protein>
<name>A0AA46TFI9_9ACTN</name>
<reference evidence="2" key="1">
    <citation type="submission" date="2022-01" db="EMBL/GenBank/DDBJ databases">
        <title>Nocardioidaceae gen. sp. A5X3R13.</title>
        <authorList>
            <person name="Lopez Marin M.A."/>
            <person name="Uhlik O."/>
        </authorList>
    </citation>
    <scope>NUCLEOTIDE SEQUENCE</scope>
    <source>
        <strain evidence="2">A5X3R13</strain>
    </source>
</reference>
<evidence type="ECO:0000313" key="3">
    <source>
        <dbReference type="Proteomes" id="UP001164390"/>
    </source>
</evidence>
<accession>A0AA46TFI9</accession>
<dbReference type="AlphaFoldDB" id="A0AA46TFI9"/>
<feature type="region of interest" description="Disordered" evidence="1">
    <location>
        <begin position="28"/>
        <end position="64"/>
    </location>
</feature>
<dbReference type="EMBL" id="CP094970">
    <property type="protein sequence ID" value="UYM03638.1"/>
    <property type="molecule type" value="Genomic_DNA"/>
</dbReference>
<sequence length="64" mass="6760">MRTAVPPQFSADDLQQLLTIELTRPSETQVVREEVSAAEPIDSAPTPPTGGSDGWDWAPGPATA</sequence>